<evidence type="ECO:0000256" key="1">
    <source>
        <dbReference type="ARBA" id="ARBA00022722"/>
    </source>
</evidence>
<protein>
    <submittedName>
        <fullName evidence="8">S1/P1 nuclease</fullName>
    </submittedName>
</protein>
<keyword evidence="9" id="KW-1185">Reference proteome</keyword>
<dbReference type="GO" id="GO:0003676">
    <property type="term" value="F:nucleic acid binding"/>
    <property type="evidence" value="ECO:0007669"/>
    <property type="project" value="InterPro"/>
</dbReference>
<dbReference type="RefSeq" id="WP_121345914.1">
    <property type="nucleotide sequence ID" value="NZ_RBLG01000002.1"/>
</dbReference>
<dbReference type="InterPro" id="IPR003154">
    <property type="entry name" value="S1/P1nuclease"/>
</dbReference>
<proteinExistence type="predicted"/>
<evidence type="ECO:0000256" key="6">
    <source>
        <dbReference type="ARBA" id="ARBA00023180"/>
    </source>
</evidence>
<dbReference type="Proteomes" id="UP000276282">
    <property type="component" value="Unassembled WGS sequence"/>
</dbReference>
<dbReference type="InterPro" id="IPR008947">
    <property type="entry name" value="PLipase_C/P1_nuclease_dom_sf"/>
</dbReference>
<accession>A0A495PTA2</accession>
<evidence type="ECO:0000256" key="3">
    <source>
        <dbReference type="ARBA" id="ARBA00022759"/>
    </source>
</evidence>
<dbReference type="PANTHER" id="PTHR33146">
    <property type="entry name" value="ENDONUCLEASE 4"/>
    <property type="match status" value="1"/>
</dbReference>
<evidence type="ECO:0000256" key="2">
    <source>
        <dbReference type="ARBA" id="ARBA00022723"/>
    </source>
</evidence>
<feature type="chain" id="PRO_5019766877" evidence="7">
    <location>
        <begin position="20"/>
        <end position="260"/>
    </location>
</feature>
<evidence type="ECO:0000256" key="7">
    <source>
        <dbReference type="SAM" id="SignalP"/>
    </source>
</evidence>
<evidence type="ECO:0000313" key="8">
    <source>
        <dbReference type="EMBL" id="RKS53844.1"/>
    </source>
</evidence>
<keyword evidence="1" id="KW-0540">Nuclease</keyword>
<dbReference type="AlphaFoldDB" id="A0A495PTA2"/>
<organism evidence="8 9">
    <name type="scientific">Gillisia mitskevichiae</name>
    <dbReference type="NCBI Taxonomy" id="270921"/>
    <lineage>
        <taxon>Bacteria</taxon>
        <taxon>Pseudomonadati</taxon>
        <taxon>Bacteroidota</taxon>
        <taxon>Flavobacteriia</taxon>
        <taxon>Flavobacteriales</taxon>
        <taxon>Flavobacteriaceae</taxon>
        <taxon>Gillisia</taxon>
    </lineage>
</organism>
<dbReference type="EMBL" id="RBLG01000002">
    <property type="protein sequence ID" value="RKS53844.1"/>
    <property type="molecule type" value="Genomic_DNA"/>
</dbReference>
<dbReference type="PANTHER" id="PTHR33146:SF26">
    <property type="entry name" value="ENDONUCLEASE 4"/>
    <property type="match status" value="1"/>
</dbReference>
<dbReference type="GO" id="GO:0016788">
    <property type="term" value="F:hydrolase activity, acting on ester bonds"/>
    <property type="evidence" value="ECO:0007669"/>
    <property type="project" value="InterPro"/>
</dbReference>
<sequence>MKQLILSVCFLFSISVGFAGDNDWGQTGHRATAEIAQSYLSKDAKKEIAKLLNGKSLAFVSTFGDEIKSDSEYRKYGPWHYVNLPENATKYIVDDANPDGDLLMGIRKCVEVLKDKSSSKEEKEFYLKMLVHFIGDLHQPLHTGRGEDKGGNDIQVRWFGDGSNLHRVWDSEMIDSYDMSYTEMARNTKVLSKAQTKSIASGTFEDWMYESKKLSERVYASAEVGEKLSYRYMYDWFPVVGEQLQKGGIRLAQVLNEIFD</sequence>
<keyword evidence="6" id="KW-0325">Glycoprotein</keyword>
<dbReference type="Gene3D" id="1.10.575.10">
    <property type="entry name" value="P1 Nuclease"/>
    <property type="match status" value="1"/>
</dbReference>
<dbReference type="GO" id="GO:0006308">
    <property type="term" value="P:DNA catabolic process"/>
    <property type="evidence" value="ECO:0007669"/>
    <property type="project" value="InterPro"/>
</dbReference>
<evidence type="ECO:0000313" key="9">
    <source>
        <dbReference type="Proteomes" id="UP000276282"/>
    </source>
</evidence>
<evidence type="ECO:0000256" key="5">
    <source>
        <dbReference type="ARBA" id="ARBA00023157"/>
    </source>
</evidence>
<keyword evidence="5" id="KW-1015">Disulfide bond</keyword>
<keyword evidence="4" id="KW-0378">Hydrolase</keyword>
<dbReference type="GO" id="GO:0004519">
    <property type="term" value="F:endonuclease activity"/>
    <property type="evidence" value="ECO:0007669"/>
    <property type="project" value="UniProtKB-KW"/>
</dbReference>
<dbReference type="GO" id="GO:0046872">
    <property type="term" value="F:metal ion binding"/>
    <property type="evidence" value="ECO:0007669"/>
    <property type="project" value="UniProtKB-KW"/>
</dbReference>
<keyword evidence="2" id="KW-0479">Metal-binding</keyword>
<dbReference type="SUPFAM" id="SSF48537">
    <property type="entry name" value="Phospholipase C/P1 nuclease"/>
    <property type="match status" value="1"/>
</dbReference>
<comment type="caution">
    <text evidence="8">The sequence shown here is derived from an EMBL/GenBank/DDBJ whole genome shotgun (WGS) entry which is preliminary data.</text>
</comment>
<name>A0A495PTA2_9FLAO</name>
<dbReference type="Pfam" id="PF02265">
    <property type="entry name" value="S1-P1_nuclease"/>
    <property type="match status" value="1"/>
</dbReference>
<dbReference type="OrthoDB" id="267579at2"/>
<dbReference type="CDD" id="cd11010">
    <property type="entry name" value="S1-P1_nuclease"/>
    <property type="match status" value="1"/>
</dbReference>
<gene>
    <name evidence="8" type="ORF">BC962_2103</name>
</gene>
<keyword evidence="7" id="KW-0732">Signal</keyword>
<feature type="signal peptide" evidence="7">
    <location>
        <begin position="1"/>
        <end position="19"/>
    </location>
</feature>
<evidence type="ECO:0000256" key="4">
    <source>
        <dbReference type="ARBA" id="ARBA00022801"/>
    </source>
</evidence>
<keyword evidence="3" id="KW-0255">Endonuclease</keyword>
<reference evidence="8 9" key="1">
    <citation type="submission" date="2018-10" db="EMBL/GenBank/DDBJ databases">
        <title>Genomic Encyclopedia of Archaeal and Bacterial Type Strains, Phase II (KMG-II): from individual species to whole genera.</title>
        <authorList>
            <person name="Goeker M."/>
        </authorList>
    </citation>
    <scope>NUCLEOTIDE SEQUENCE [LARGE SCALE GENOMIC DNA]</scope>
    <source>
        <strain evidence="8 9">DSM 19839</strain>
    </source>
</reference>